<dbReference type="STRING" id="1462996.AWM70_17015"/>
<dbReference type="SUPFAM" id="SSF103473">
    <property type="entry name" value="MFS general substrate transporter"/>
    <property type="match status" value="1"/>
</dbReference>
<dbReference type="Proteomes" id="UP000092573">
    <property type="component" value="Chromosome"/>
</dbReference>
<evidence type="ECO:0000313" key="9">
    <source>
        <dbReference type="EMBL" id="ANS76072.1"/>
    </source>
</evidence>
<protein>
    <submittedName>
        <fullName evidence="9">MFS transporter</fullName>
    </submittedName>
</protein>
<dbReference type="PANTHER" id="PTHR23501">
    <property type="entry name" value="MAJOR FACILITATOR SUPERFAMILY"/>
    <property type="match status" value="1"/>
</dbReference>
<dbReference type="InterPro" id="IPR011701">
    <property type="entry name" value="MFS"/>
</dbReference>
<dbReference type="CDD" id="cd17502">
    <property type="entry name" value="MFS_Azr1_MDR_like"/>
    <property type="match status" value="1"/>
</dbReference>
<dbReference type="InterPro" id="IPR004638">
    <property type="entry name" value="EmrB-like"/>
</dbReference>
<dbReference type="PRINTS" id="PR01036">
    <property type="entry name" value="TCRTETB"/>
</dbReference>
<keyword evidence="3" id="KW-1003">Cell membrane</keyword>
<keyword evidence="4 7" id="KW-0812">Transmembrane</keyword>
<proteinExistence type="predicted"/>
<dbReference type="InterPro" id="IPR020846">
    <property type="entry name" value="MFS_dom"/>
</dbReference>
<evidence type="ECO:0000256" key="6">
    <source>
        <dbReference type="ARBA" id="ARBA00023136"/>
    </source>
</evidence>
<keyword evidence="10" id="KW-1185">Reference proteome</keyword>
<feature type="transmembrane region" description="Helical" evidence="7">
    <location>
        <begin position="366"/>
        <end position="389"/>
    </location>
</feature>
<feature type="transmembrane region" description="Helical" evidence="7">
    <location>
        <begin position="274"/>
        <end position="295"/>
    </location>
</feature>
<dbReference type="Gene3D" id="1.20.1250.20">
    <property type="entry name" value="MFS general substrate transporter like domains"/>
    <property type="match status" value="2"/>
</dbReference>
<evidence type="ECO:0000313" key="10">
    <source>
        <dbReference type="Proteomes" id="UP000092573"/>
    </source>
</evidence>
<reference evidence="9 10" key="1">
    <citation type="submission" date="2016-01" db="EMBL/GenBank/DDBJ databases">
        <title>Complete Genome Sequence of Paenibacillus yonginensis DCY84, a novel Plant Growth-Promoting Bacteria with Elicitation of Induced Systemic Resistance.</title>
        <authorList>
            <person name="Kim Y.J."/>
            <person name="Yang D.C."/>
            <person name="Sukweenadhi J."/>
        </authorList>
    </citation>
    <scope>NUCLEOTIDE SEQUENCE [LARGE SCALE GENOMIC DNA]</scope>
    <source>
        <strain evidence="9 10">DCY84</strain>
    </source>
</reference>
<dbReference type="NCBIfam" id="TIGR00711">
    <property type="entry name" value="efflux_EmrB"/>
    <property type="match status" value="1"/>
</dbReference>
<dbReference type="OrthoDB" id="9816041at2"/>
<dbReference type="FunFam" id="1.20.1720.10:FF:000004">
    <property type="entry name" value="EmrB/QacA family drug resistance transporter"/>
    <property type="match status" value="1"/>
</dbReference>
<keyword evidence="2" id="KW-0813">Transport</keyword>
<dbReference type="KEGG" id="pyg:AWM70_17015"/>
<dbReference type="PANTHER" id="PTHR23501:SF170">
    <property type="entry name" value="MULTIDRUG RESISTANCE PROTEIN 3"/>
    <property type="match status" value="1"/>
</dbReference>
<comment type="subcellular location">
    <subcellularLocation>
        <location evidence="1">Cell membrane</location>
        <topology evidence="1">Multi-pass membrane protein</topology>
    </subcellularLocation>
</comment>
<evidence type="ECO:0000256" key="1">
    <source>
        <dbReference type="ARBA" id="ARBA00004651"/>
    </source>
</evidence>
<evidence type="ECO:0000256" key="4">
    <source>
        <dbReference type="ARBA" id="ARBA00022692"/>
    </source>
</evidence>
<dbReference type="AlphaFoldDB" id="A0A1B1N3T7"/>
<feature type="transmembrane region" description="Helical" evidence="7">
    <location>
        <begin position="110"/>
        <end position="128"/>
    </location>
</feature>
<feature type="transmembrane region" description="Helical" evidence="7">
    <location>
        <begin position="52"/>
        <end position="70"/>
    </location>
</feature>
<feature type="transmembrane region" description="Helical" evidence="7">
    <location>
        <begin position="140"/>
        <end position="158"/>
    </location>
</feature>
<feature type="domain" description="Major facilitator superfamily (MFS) profile" evidence="8">
    <location>
        <begin position="17"/>
        <end position="526"/>
    </location>
</feature>
<dbReference type="GO" id="GO:0022857">
    <property type="term" value="F:transmembrane transporter activity"/>
    <property type="evidence" value="ECO:0007669"/>
    <property type="project" value="InterPro"/>
</dbReference>
<dbReference type="EMBL" id="CP014167">
    <property type="protein sequence ID" value="ANS76072.1"/>
    <property type="molecule type" value="Genomic_DNA"/>
</dbReference>
<feature type="transmembrane region" description="Helical" evidence="7">
    <location>
        <begin position="504"/>
        <end position="522"/>
    </location>
</feature>
<feature type="transmembrane region" description="Helical" evidence="7">
    <location>
        <begin position="307"/>
        <end position="328"/>
    </location>
</feature>
<name>A0A1B1N3T7_9BACL</name>
<accession>A0A1B1N3T7</accession>
<dbReference type="InterPro" id="IPR036259">
    <property type="entry name" value="MFS_trans_sf"/>
</dbReference>
<evidence type="ECO:0000259" key="8">
    <source>
        <dbReference type="PROSITE" id="PS50850"/>
    </source>
</evidence>
<feature type="transmembrane region" description="Helical" evidence="7">
    <location>
        <begin position="232"/>
        <end position="253"/>
    </location>
</feature>
<keyword evidence="6 7" id="KW-0472">Membrane</keyword>
<feature type="transmembrane region" description="Helical" evidence="7">
    <location>
        <begin position="170"/>
        <end position="189"/>
    </location>
</feature>
<dbReference type="GO" id="GO:0005886">
    <property type="term" value="C:plasma membrane"/>
    <property type="evidence" value="ECO:0007669"/>
    <property type="project" value="UniProtKB-SubCell"/>
</dbReference>
<dbReference type="PROSITE" id="PS50850">
    <property type="entry name" value="MFS"/>
    <property type="match status" value="1"/>
</dbReference>
<evidence type="ECO:0000256" key="5">
    <source>
        <dbReference type="ARBA" id="ARBA00022989"/>
    </source>
</evidence>
<sequence length="539" mass="56897">MESDLVSASKKNNMGLVLAGLLLGILMASMDNTIVSTAIGDIVGKLGGLDKFVWVTSAYMVAEMAGMPIFGKLSDMYGRKRFFVFGIIVFMLGSALCGTATSIVQLSIYRAIQGIGGGALVPIAFTIMFDAVPAESRGKLGGLFGAVFGLSSIFGPLLGAYLTEYAAWEWVFYINLPLGLIAFVFIAFFYKESRQHQRQQIDWTGAVTLIGGVVCLMFGLELGGKTFAWDSWQIMLLLGGFVVLTAAFLLAELRAKEPIISFRMFRKQIYWSSNVIAIFSGAAFVTASLYIPIFIQGVLGGKATNSGLVLLPMMVGSVLTASTGGFLMNKLKYRTIMLPTLALLVVGLALLTTLGEDTGLWTVRAFMILVGLGIGASFSVLSNAAMFSVSPRDRGTASSTLNFLRSLGMTLGITVFGIIQSHLFSRKMEALAGSATDAPGSAGGAGDAAAGAAGTAGAAGGGLPPGLDLSDPHTLLSPETRSQIPHQLLESITSALSSSIVHTFAWAVIPAALALVTAFFMGRDKLEPEQEQGEYSAMH</sequence>
<evidence type="ECO:0000256" key="2">
    <source>
        <dbReference type="ARBA" id="ARBA00022448"/>
    </source>
</evidence>
<feature type="transmembrane region" description="Helical" evidence="7">
    <location>
        <begin position="82"/>
        <end position="104"/>
    </location>
</feature>
<evidence type="ECO:0000256" key="7">
    <source>
        <dbReference type="SAM" id="Phobius"/>
    </source>
</evidence>
<keyword evidence="5 7" id="KW-1133">Transmembrane helix</keyword>
<dbReference type="Pfam" id="PF07690">
    <property type="entry name" value="MFS_1"/>
    <property type="match status" value="1"/>
</dbReference>
<feature type="transmembrane region" description="Helical" evidence="7">
    <location>
        <begin position="201"/>
        <end position="220"/>
    </location>
</feature>
<feature type="transmembrane region" description="Helical" evidence="7">
    <location>
        <begin position="401"/>
        <end position="419"/>
    </location>
</feature>
<organism evidence="9 10">
    <name type="scientific">Paenibacillus yonginensis</name>
    <dbReference type="NCBI Taxonomy" id="1462996"/>
    <lineage>
        <taxon>Bacteria</taxon>
        <taxon>Bacillati</taxon>
        <taxon>Bacillota</taxon>
        <taxon>Bacilli</taxon>
        <taxon>Bacillales</taxon>
        <taxon>Paenibacillaceae</taxon>
        <taxon>Paenibacillus</taxon>
    </lineage>
</organism>
<gene>
    <name evidence="9" type="ORF">AWM70_17015</name>
</gene>
<feature type="transmembrane region" description="Helical" evidence="7">
    <location>
        <begin position="335"/>
        <end position="354"/>
    </location>
</feature>
<evidence type="ECO:0000256" key="3">
    <source>
        <dbReference type="ARBA" id="ARBA00022475"/>
    </source>
</evidence>